<proteinExistence type="predicted"/>
<dbReference type="CDD" id="cd19481">
    <property type="entry name" value="RecA-like_protease"/>
    <property type="match status" value="1"/>
</dbReference>
<gene>
    <name evidence="4" type="ORF">FPL22_11990</name>
</gene>
<evidence type="ECO:0000313" key="4">
    <source>
        <dbReference type="EMBL" id="TSJ76834.1"/>
    </source>
</evidence>
<keyword evidence="2 4" id="KW-0067">ATP-binding</keyword>
<sequence>MSASPISHRAALPTWATELARLWNSGAHSLFLLHGNIHDLFPVAAAPKPTYAALGPYLSQRLFPTRAHLLHYDLGAGLTFATPAMQTRFFEWLKIYDEVENTTFHRDGPPRVFVHLLPVLRRFFLRMAEETGENRGVTLVVNFAEKLVPASEENQAAHDERVALVTLLSWAASPELHHGDVGVILVTETISELHGDLLQNPHVARVRIDLPVLDERAAFLGSGWLDRHTDGKTLAAQSDLPTDDLARRTSGLPLLRIEQLLATALRNDQRITASYVSAGKRTLIEDYCGDLVKFKDPKVGRSLDDVATHVAAKTRLRELAWLIREGKHAVLERGVLVPGRIGVGKSYLIDCFASECGLPVLELGQFRSKWVGETERQQARILLTIRALGPVIVVVDEADAVFGNRSADGDSGVSSRVFAAFAAHLGDSSLRGRELWIAMTSRPDLMAIDLKRQGRFGLCVPLFPAQNPDEIVELFSVIARSQKLALAEPLLAYIREKLGGRPLTGSDVEAVLVRARERAVLAKRDDTLELEDLQTAVDAFIDPLDENLLALQEAAAVLACSDRRFLPENYQTMDRSVLRSAYESAKRMLRAD</sequence>
<evidence type="ECO:0000259" key="3">
    <source>
        <dbReference type="Pfam" id="PF00004"/>
    </source>
</evidence>
<dbReference type="RefSeq" id="WP_144230645.1">
    <property type="nucleotide sequence ID" value="NZ_CBCRVV010000017.1"/>
</dbReference>
<dbReference type="Gene3D" id="3.40.50.300">
    <property type="entry name" value="P-loop containing nucleotide triphosphate hydrolases"/>
    <property type="match status" value="1"/>
</dbReference>
<evidence type="ECO:0000256" key="2">
    <source>
        <dbReference type="ARBA" id="ARBA00022840"/>
    </source>
</evidence>
<name>A0A556QJK8_9BACT</name>
<dbReference type="InterPro" id="IPR050168">
    <property type="entry name" value="AAA_ATPase_domain"/>
</dbReference>
<dbReference type="PANTHER" id="PTHR23077">
    <property type="entry name" value="AAA-FAMILY ATPASE"/>
    <property type="match status" value="1"/>
</dbReference>
<dbReference type="OrthoDB" id="9809379at2"/>
<dbReference type="SUPFAM" id="SSF52540">
    <property type="entry name" value="P-loop containing nucleoside triphosphate hydrolases"/>
    <property type="match status" value="1"/>
</dbReference>
<protein>
    <submittedName>
        <fullName evidence="4">ATP-binding protein</fullName>
    </submittedName>
</protein>
<comment type="caution">
    <text evidence="4">The sequence shown here is derived from an EMBL/GenBank/DDBJ whole genome shotgun (WGS) entry which is preliminary data.</text>
</comment>
<dbReference type="InterPro" id="IPR027417">
    <property type="entry name" value="P-loop_NTPase"/>
</dbReference>
<dbReference type="EMBL" id="VMBG01000002">
    <property type="protein sequence ID" value="TSJ76834.1"/>
    <property type="molecule type" value="Genomic_DNA"/>
</dbReference>
<dbReference type="AlphaFoldDB" id="A0A556QJK8"/>
<evidence type="ECO:0000313" key="5">
    <source>
        <dbReference type="Proteomes" id="UP000315648"/>
    </source>
</evidence>
<reference evidence="4 5" key="1">
    <citation type="submission" date="2019-07" db="EMBL/GenBank/DDBJ databases">
        <title>Description of 53C-WASEF.</title>
        <authorList>
            <person name="Pitt A."/>
            <person name="Hahn M.W."/>
        </authorList>
    </citation>
    <scope>NUCLEOTIDE SEQUENCE [LARGE SCALE GENOMIC DNA]</scope>
    <source>
        <strain evidence="4 5">53C-WASEF</strain>
    </source>
</reference>
<dbReference type="Pfam" id="PF00004">
    <property type="entry name" value="AAA"/>
    <property type="match status" value="1"/>
</dbReference>
<feature type="domain" description="ATPase AAA-type core" evidence="3">
    <location>
        <begin position="335"/>
        <end position="457"/>
    </location>
</feature>
<keyword evidence="1" id="KW-0547">Nucleotide-binding</keyword>
<evidence type="ECO:0000256" key="1">
    <source>
        <dbReference type="ARBA" id="ARBA00022741"/>
    </source>
</evidence>
<dbReference type="PANTHER" id="PTHR23077:SF27">
    <property type="entry name" value="ATPASE FAMILY GENE 2 PROTEIN HOMOLOG A"/>
    <property type="match status" value="1"/>
</dbReference>
<organism evidence="4 5">
    <name type="scientific">Rariglobus hedericola</name>
    <dbReference type="NCBI Taxonomy" id="2597822"/>
    <lineage>
        <taxon>Bacteria</taxon>
        <taxon>Pseudomonadati</taxon>
        <taxon>Verrucomicrobiota</taxon>
        <taxon>Opitutia</taxon>
        <taxon>Opitutales</taxon>
        <taxon>Opitutaceae</taxon>
        <taxon>Rariglobus</taxon>
    </lineage>
</organism>
<dbReference type="GO" id="GO:0016887">
    <property type="term" value="F:ATP hydrolysis activity"/>
    <property type="evidence" value="ECO:0007669"/>
    <property type="project" value="InterPro"/>
</dbReference>
<accession>A0A556QJK8</accession>
<dbReference type="Proteomes" id="UP000315648">
    <property type="component" value="Unassembled WGS sequence"/>
</dbReference>
<dbReference type="GO" id="GO:0005737">
    <property type="term" value="C:cytoplasm"/>
    <property type="evidence" value="ECO:0007669"/>
    <property type="project" value="TreeGrafter"/>
</dbReference>
<dbReference type="GO" id="GO:0005524">
    <property type="term" value="F:ATP binding"/>
    <property type="evidence" value="ECO:0007669"/>
    <property type="project" value="UniProtKB-KW"/>
</dbReference>
<keyword evidence="5" id="KW-1185">Reference proteome</keyword>
<dbReference type="InterPro" id="IPR003959">
    <property type="entry name" value="ATPase_AAA_core"/>
</dbReference>